<dbReference type="InterPro" id="IPR016896">
    <property type="entry name" value="DUF2860"/>
</dbReference>
<keyword evidence="2" id="KW-0732">Signal</keyword>
<accession>A0A0A1ECH0</accession>
<evidence type="ECO:0000313" key="3">
    <source>
        <dbReference type="EMBL" id="AIY26239.1"/>
    </source>
</evidence>
<organism evidence="3">
    <name type="scientific">Vibrio tapetis</name>
    <dbReference type="NCBI Taxonomy" id="52443"/>
    <lineage>
        <taxon>Bacteria</taxon>
        <taxon>Pseudomonadati</taxon>
        <taxon>Pseudomonadota</taxon>
        <taxon>Gammaproteobacteria</taxon>
        <taxon>Vibrionales</taxon>
        <taxon>Vibrionaceae</taxon>
        <taxon>Vibrio</taxon>
    </lineage>
</organism>
<feature type="chain" id="PRO_5001982777" evidence="2">
    <location>
        <begin position="22"/>
        <end position="342"/>
    </location>
</feature>
<evidence type="ECO:0000256" key="1">
    <source>
        <dbReference type="SAM" id="MobiDB-lite"/>
    </source>
</evidence>
<dbReference type="AlphaFoldDB" id="A0A0A1ECH0"/>
<proteinExistence type="predicted"/>
<name>A0A0A1ECH0_9VIBR</name>
<dbReference type="PIRSF" id="PIRSF028696">
    <property type="entry name" value="UCP028696"/>
    <property type="match status" value="1"/>
</dbReference>
<feature type="signal peptide" evidence="2">
    <location>
        <begin position="1"/>
        <end position="21"/>
    </location>
</feature>
<protein>
    <submittedName>
        <fullName evidence="3">Conserved exported protein</fullName>
    </submittedName>
</protein>
<dbReference type="Pfam" id="PF11059">
    <property type="entry name" value="DUF2860"/>
    <property type="match status" value="1"/>
</dbReference>
<sequence>MKYLNRTVGLTCLILSAPLAANEETAEQESTEQESTFEPGWQFVLSANVGVGSEQSQLNTDDDNKTTDSLQSSGKSTSGFGLFPFVRVEYTLDSGNTQFYLGQSEDQVASEQFQAEIGVNHYMEGVGLLNAAYFPKVPGVSEVWEDAYLVGSARKKTGSNAHGGRIAYSPELILPLTIRYAFVQYEVENDKLGKGQNLSAENMKMLERNSLYQRVGVETVVPISDNIALLPAVRYTIRDADGKAHSFKELGGELGLHMSFGKHNFVTHAGFAKRGFDANNPVFDKKQDTTITNLFGLYAYEQPFGWEDVSVSVIGGISNEDSDINFHDVKSTYISTGVNYYF</sequence>
<reference evidence="3" key="1">
    <citation type="journal article" date="2014" name="PLoS ONE">
        <title>Characterization of the secretomes of two vibrios pathogenic to mollusks.</title>
        <authorList>
            <person name="Madec S."/>
            <person name="Pichereau V."/>
            <person name="Jacq A."/>
            <person name="Paillard M."/>
            <person name="Boisset C."/>
            <person name="Guerard F."/>
            <person name="Paillard C."/>
            <person name="Nicolas J.L."/>
        </authorList>
    </citation>
    <scope>NUCLEOTIDE SEQUENCE</scope>
    <source>
        <strain evidence="3">CECT4600</strain>
    </source>
</reference>
<feature type="region of interest" description="Disordered" evidence="1">
    <location>
        <begin position="54"/>
        <end position="75"/>
    </location>
</feature>
<dbReference type="EMBL" id="KM596666">
    <property type="protein sequence ID" value="AIY26239.1"/>
    <property type="molecule type" value="Genomic_DNA"/>
</dbReference>
<evidence type="ECO:0000256" key="2">
    <source>
        <dbReference type="SAM" id="SignalP"/>
    </source>
</evidence>